<reference evidence="1 2" key="1">
    <citation type="submission" date="2011-06" db="EMBL/GenBank/DDBJ databases">
        <title>Genomic sequence of Methylobacter tundripaludum SV96.</title>
        <authorList>
            <consortium name="US DOE Joint Genome Institute"/>
            <person name="Lucas S."/>
            <person name="Han J."/>
            <person name="Lapidus A."/>
            <person name="Cheng J.-F."/>
            <person name="Goodwin L."/>
            <person name="Pitluck S."/>
            <person name="Held B."/>
            <person name="Detter J.C."/>
            <person name="Han C."/>
            <person name="Tapia R."/>
            <person name="Land M."/>
            <person name="Hauser L."/>
            <person name="Kyrpides N."/>
            <person name="Ivanova N."/>
            <person name="Ovchinnikova G."/>
            <person name="Pagani I."/>
            <person name="Klotz M.G."/>
            <person name="Dispirito A.A."/>
            <person name="Murrell J.C."/>
            <person name="Dunfield P."/>
            <person name="Kalyuzhnaya M.G."/>
            <person name="Svenning M."/>
            <person name="Trotsenko Y.A."/>
            <person name="Stein L.Y."/>
            <person name="Woyke T."/>
        </authorList>
    </citation>
    <scope>NUCLEOTIDE SEQUENCE [LARGE SCALE GENOMIC DNA]</scope>
    <source>
        <strain evidence="2">ATCC BAA-1195 / DSM 17260 / SV96</strain>
    </source>
</reference>
<dbReference type="STRING" id="697282.Mettu_3562"/>
<dbReference type="eggNOG" id="ENOG5033CZH">
    <property type="taxonomic scope" value="Bacteria"/>
</dbReference>
<dbReference type="Proteomes" id="UP000004664">
    <property type="component" value="Unassembled WGS sequence"/>
</dbReference>
<evidence type="ECO:0000313" key="2">
    <source>
        <dbReference type="Proteomes" id="UP000004664"/>
    </source>
</evidence>
<evidence type="ECO:0000313" key="1">
    <source>
        <dbReference type="EMBL" id="EGW20428.1"/>
    </source>
</evidence>
<name>G3IZQ6_METTV</name>
<protein>
    <submittedName>
        <fullName evidence="1">Uncharacterized protein</fullName>
    </submittedName>
</protein>
<gene>
    <name evidence="1" type="ORF">Mettu_3562</name>
</gene>
<dbReference type="AlphaFoldDB" id="G3IZQ6"/>
<dbReference type="HOGENOM" id="CLU_2382871_0_0_6"/>
<proteinExistence type="predicted"/>
<dbReference type="OrthoDB" id="598431at2"/>
<dbReference type="EMBL" id="JH109153">
    <property type="protein sequence ID" value="EGW20428.1"/>
    <property type="molecule type" value="Genomic_DNA"/>
</dbReference>
<organism evidence="1 2">
    <name type="scientific">Methylobacter tundripaludum (strain ATCC BAA-1195 / DSM 17260 / SV96)</name>
    <dbReference type="NCBI Taxonomy" id="697282"/>
    <lineage>
        <taxon>Bacteria</taxon>
        <taxon>Pseudomonadati</taxon>
        <taxon>Pseudomonadota</taxon>
        <taxon>Gammaproteobacteria</taxon>
        <taxon>Methylococcales</taxon>
        <taxon>Methylococcaceae</taxon>
        <taxon>Methylobacter</taxon>
    </lineage>
</organism>
<accession>G3IZQ6</accession>
<keyword evidence="2" id="KW-1185">Reference proteome</keyword>
<sequence>MSDQTPPTPSPETQAMLDCLRLAVTKTLDRKRRLGQYAVLWSEGAPIAVGEDAPVQLATRKVLRIEQNDNLSCALPVLRRRCQFQWQSSVQEAA</sequence>